<evidence type="ECO:0000256" key="9">
    <source>
        <dbReference type="ARBA" id="ARBA00023163"/>
    </source>
</evidence>
<dbReference type="GO" id="GO:1990077">
    <property type="term" value="C:primosome complex"/>
    <property type="evidence" value="ECO:0007669"/>
    <property type="project" value="UniProtKB-KW"/>
</dbReference>
<dbReference type="GO" id="GO:0000428">
    <property type="term" value="C:DNA-directed RNA polymerase complex"/>
    <property type="evidence" value="ECO:0007669"/>
    <property type="project" value="UniProtKB-KW"/>
</dbReference>
<dbReference type="GO" id="GO:0006269">
    <property type="term" value="P:DNA replication, synthesis of primer"/>
    <property type="evidence" value="ECO:0007669"/>
    <property type="project" value="UniProtKB-KW"/>
</dbReference>
<feature type="domain" description="Toprim" evidence="10">
    <location>
        <begin position="242"/>
        <end position="325"/>
    </location>
</feature>
<dbReference type="GO" id="GO:0005737">
    <property type="term" value="C:cytoplasm"/>
    <property type="evidence" value="ECO:0007669"/>
    <property type="project" value="TreeGrafter"/>
</dbReference>
<dbReference type="KEGG" id="dalk:DSCA_25220"/>
<dbReference type="GO" id="GO:0003677">
    <property type="term" value="F:DNA binding"/>
    <property type="evidence" value="ECO:0007669"/>
    <property type="project" value="InterPro"/>
</dbReference>
<dbReference type="InterPro" id="IPR034151">
    <property type="entry name" value="TOPRIM_DnaG_bac"/>
</dbReference>
<evidence type="ECO:0000256" key="7">
    <source>
        <dbReference type="ARBA" id="ARBA00022771"/>
    </source>
</evidence>
<keyword evidence="6" id="KW-0479">Metal-binding</keyword>
<dbReference type="SUPFAM" id="SSF57783">
    <property type="entry name" value="Zinc beta-ribbon"/>
    <property type="match status" value="1"/>
</dbReference>
<dbReference type="Gene3D" id="3.40.1360.10">
    <property type="match status" value="1"/>
</dbReference>
<keyword evidence="12" id="KW-1185">Reference proteome</keyword>
<evidence type="ECO:0000256" key="5">
    <source>
        <dbReference type="ARBA" id="ARBA00022705"/>
    </source>
</evidence>
<keyword evidence="9" id="KW-0804">Transcription</keyword>
<dbReference type="SMART" id="SM00493">
    <property type="entry name" value="TOPRIM"/>
    <property type="match status" value="1"/>
</dbReference>
<keyword evidence="1" id="KW-0240">DNA-directed RNA polymerase</keyword>
<dbReference type="Pfam" id="PF13155">
    <property type="entry name" value="Toprim_2"/>
    <property type="match status" value="1"/>
</dbReference>
<dbReference type="GO" id="GO:0003899">
    <property type="term" value="F:DNA-directed RNA polymerase activity"/>
    <property type="evidence" value="ECO:0007669"/>
    <property type="project" value="InterPro"/>
</dbReference>
<gene>
    <name evidence="11" type="ORF">DSCA_25220</name>
</gene>
<evidence type="ECO:0000259" key="10">
    <source>
        <dbReference type="PROSITE" id="PS50880"/>
    </source>
</evidence>
<dbReference type="InterPro" id="IPR002694">
    <property type="entry name" value="Znf_CHC2"/>
</dbReference>
<dbReference type="RefSeq" id="WP_155316734.1">
    <property type="nucleotide sequence ID" value="NZ_AP021874.1"/>
</dbReference>
<dbReference type="SMART" id="SM00400">
    <property type="entry name" value="ZnF_CHCC"/>
    <property type="match status" value="1"/>
</dbReference>
<sequence length="881" mass="97998">MTIEKEKIEAVKRGVDLLALVQSRGIDVKQNGKGWFGLCPFHDDKNPSLSINPDKNLWQCFGCGAAGDVIRFVELFDRVDFKEAVKRLSDNGLQARTPKPKPTPDPPLSAKQKKLLARVVAFYHTAFGEDPRARQYLETRGIADKSVLSAHTAGFANGTLLNVLPDDGELIGQLKGLGILNQRGKEHFYGCVTFPLYDANGNPAGIYGRRIDDAAKPGCARHLYLTGQRLGLFNRQAARAHKQIILTESVIDSLTLLCAGIHNTIPAYGTNGVTGDHLAWFKQCGVETVHVCFDADDTGRKAAKKAAARLESEGFTAHRIDLPDGQDINDFFLLTAEPATAFKKLIGTGDPEPETAVKEKKDRYTATDYGFAVTIDGRRYEARGIVRRETKLKATIKGIATDKGKDRFHVDTVDFYSARSRGFLLKGLCDLFGLDEKTISDDLQKLMQHAESYRPPKEAQPGQTQMTAGDKQKALALLENPNMFDEILADFETVGYTGESMNKLLCYIAAVSRKMDEPLSVMIQSRSAAGKSFLQDTVLSLIPIGEVIKYTRLTDQALFYKESDSLKHKILAIEELDGMNGAIYSIRSIQSSKKITIAYTGKDAATGKLKTEENTVEGPLMVFITTTAVDIDGETASRFVFVSIDESVEMTEKILAKQRQRHTMAGMLSGLSADAVMAKHRNANRLLQSVKVVNPYAELLTFTSKSLRARRDHTKYLNLISAVSYLFQYQRRRRTVEHEGQAIEYITVTLADIEKANTIANEVLGRSLDELSPSSRKLLLLVKQMCEQDGKAGASAEYRFNRRQIREYSGWSDFQVRTHIRQLEELEYLYTAMGKRGKEYVYELVYTGGGEDGRPFMVGLIDIKQLRKKAKQAGIVDDNEG</sequence>
<evidence type="ECO:0000256" key="3">
    <source>
        <dbReference type="ARBA" id="ARBA00022679"/>
    </source>
</evidence>
<keyword evidence="5" id="KW-0235">DNA replication</keyword>
<evidence type="ECO:0000313" key="11">
    <source>
        <dbReference type="EMBL" id="BBO68592.1"/>
    </source>
</evidence>
<dbReference type="InterPro" id="IPR050219">
    <property type="entry name" value="DnaG_primase"/>
</dbReference>
<dbReference type="EMBL" id="AP021874">
    <property type="protein sequence ID" value="BBO68592.1"/>
    <property type="molecule type" value="Genomic_DNA"/>
</dbReference>
<keyword evidence="7" id="KW-0863">Zinc-finger</keyword>
<dbReference type="OrthoDB" id="9803773at2"/>
<evidence type="ECO:0000313" key="12">
    <source>
        <dbReference type="Proteomes" id="UP000427906"/>
    </source>
</evidence>
<reference evidence="11 12" key="1">
    <citation type="submission" date="2019-11" db="EMBL/GenBank/DDBJ databases">
        <title>Comparative genomics of hydrocarbon-degrading Desulfosarcina strains.</title>
        <authorList>
            <person name="Watanabe M."/>
            <person name="Kojima H."/>
            <person name="Fukui M."/>
        </authorList>
    </citation>
    <scope>NUCLEOTIDE SEQUENCE [LARGE SCALE GENOMIC DNA]</scope>
    <source>
        <strain evidence="11 12">PL12</strain>
    </source>
</reference>
<name>A0A5K7YGA4_9BACT</name>
<evidence type="ECO:0000256" key="4">
    <source>
        <dbReference type="ARBA" id="ARBA00022695"/>
    </source>
</evidence>
<dbReference type="GO" id="GO:0008270">
    <property type="term" value="F:zinc ion binding"/>
    <property type="evidence" value="ECO:0007669"/>
    <property type="project" value="UniProtKB-KW"/>
</dbReference>
<dbReference type="Gene3D" id="3.90.580.10">
    <property type="entry name" value="Zinc finger, CHC2-type domain"/>
    <property type="match status" value="1"/>
</dbReference>
<dbReference type="Proteomes" id="UP000427906">
    <property type="component" value="Chromosome"/>
</dbReference>
<dbReference type="InterPro" id="IPR006171">
    <property type="entry name" value="TOPRIM_dom"/>
</dbReference>
<dbReference type="InterPro" id="IPR037068">
    <property type="entry name" value="DNA_primase_core_N_sf"/>
</dbReference>
<evidence type="ECO:0000256" key="1">
    <source>
        <dbReference type="ARBA" id="ARBA00022478"/>
    </source>
</evidence>
<proteinExistence type="predicted"/>
<accession>A0A5K7YGA4</accession>
<organism evidence="11 12">
    <name type="scientific">Desulfosarcina alkanivorans</name>
    <dbReference type="NCBI Taxonomy" id="571177"/>
    <lineage>
        <taxon>Bacteria</taxon>
        <taxon>Pseudomonadati</taxon>
        <taxon>Thermodesulfobacteriota</taxon>
        <taxon>Desulfobacteria</taxon>
        <taxon>Desulfobacterales</taxon>
        <taxon>Desulfosarcinaceae</taxon>
        <taxon>Desulfosarcina</taxon>
    </lineage>
</organism>
<dbReference type="AlphaFoldDB" id="A0A5K7YGA4"/>
<dbReference type="CDD" id="cd03364">
    <property type="entry name" value="TOPRIM_DnaG_primases"/>
    <property type="match status" value="1"/>
</dbReference>
<dbReference type="PROSITE" id="PS50880">
    <property type="entry name" value="TOPRIM"/>
    <property type="match status" value="1"/>
</dbReference>
<dbReference type="InterPro" id="IPR036977">
    <property type="entry name" value="DNA_primase_Znf_CHC2"/>
</dbReference>
<keyword evidence="4" id="KW-0548">Nucleotidyltransferase</keyword>
<dbReference type="Gene3D" id="3.90.980.10">
    <property type="entry name" value="DNA primase, catalytic core, N-terminal domain"/>
    <property type="match status" value="1"/>
</dbReference>
<evidence type="ECO:0000256" key="8">
    <source>
        <dbReference type="ARBA" id="ARBA00022833"/>
    </source>
</evidence>
<keyword evidence="8" id="KW-0862">Zinc</keyword>
<dbReference type="PANTHER" id="PTHR30313:SF2">
    <property type="entry name" value="DNA PRIMASE"/>
    <property type="match status" value="1"/>
</dbReference>
<dbReference type="SUPFAM" id="SSF56731">
    <property type="entry name" value="DNA primase core"/>
    <property type="match status" value="1"/>
</dbReference>
<dbReference type="PANTHER" id="PTHR30313">
    <property type="entry name" value="DNA PRIMASE"/>
    <property type="match status" value="1"/>
</dbReference>
<evidence type="ECO:0000256" key="2">
    <source>
        <dbReference type="ARBA" id="ARBA00022515"/>
    </source>
</evidence>
<evidence type="ECO:0000256" key="6">
    <source>
        <dbReference type="ARBA" id="ARBA00022723"/>
    </source>
</evidence>
<protein>
    <recommendedName>
        <fullName evidence="10">Toprim domain-containing protein</fullName>
    </recommendedName>
</protein>
<dbReference type="Pfam" id="PF01807">
    <property type="entry name" value="Zn_ribbon_DnaG"/>
    <property type="match status" value="1"/>
</dbReference>
<keyword evidence="2" id="KW-0639">Primosome</keyword>
<keyword evidence="3" id="KW-0808">Transferase</keyword>